<reference evidence="1 2" key="1">
    <citation type="submission" date="2023-07" db="EMBL/GenBank/DDBJ databases">
        <title>Genomic Encyclopedia of Type Strains, Phase IV (KMG-IV): sequencing the most valuable type-strain genomes for metagenomic binning, comparative biology and taxonomic classification.</title>
        <authorList>
            <person name="Goeker M."/>
        </authorList>
    </citation>
    <scope>NUCLEOTIDE SEQUENCE [LARGE SCALE GENOMIC DNA]</scope>
    <source>
        <strain evidence="1 2">DSM 17740</strain>
    </source>
</reference>
<evidence type="ECO:0000313" key="1">
    <source>
        <dbReference type="EMBL" id="MDQ0340781.1"/>
    </source>
</evidence>
<sequence length="51" mass="5979">MSEMKEAWRPFGRQKIQCHVLTGLLKPFLCGAEQFFNVQQNAIEEHSHHIL</sequence>
<evidence type="ECO:0000313" key="2">
    <source>
        <dbReference type="Proteomes" id="UP001232445"/>
    </source>
</evidence>
<keyword evidence="2" id="KW-1185">Reference proteome</keyword>
<proteinExistence type="predicted"/>
<accession>A0ABU0CWJ6</accession>
<evidence type="ECO:0008006" key="3">
    <source>
        <dbReference type="Google" id="ProtNLM"/>
    </source>
</evidence>
<dbReference type="EMBL" id="JAUSUQ010000019">
    <property type="protein sequence ID" value="MDQ0340781.1"/>
    <property type="molecule type" value="Genomic_DNA"/>
</dbReference>
<comment type="caution">
    <text evidence="1">The sequence shown here is derived from an EMBL/GenBank/DDBJ whole genome shotgun (WGS) entry which is preliminary data.</text>
</comment>
<protein>
    <recommendedName>
        <fullName evidence="3">Transposase</fullName>
    </recommendedName>
</protein>
<organism evidence="1 2">
    <name type="scientific">Caldalkalibacillus uzonensis</name>
    <dbReference type="NCBI Taxonomy" id="353224"/>
    <lineage>
        <taxon>Bacteria</taxon>
        <taxon>Bacillati</taxon>
        <taxon>Bacillota</taxon>
        <taxon>Bacilli</taxon>
        <taxon>Bacillales</taxon>
        <taxon>Bacillaceae</taxon>
        <taxon>Caldalkalibacillus</taxon>
    </lineage>
</organism>
<dbReference type="RefSeq" id="WP_307343011.1">
    <property type="nucleotide sequence ID" value="NZ_JAUSUQ010000019.1"/>
</dbReference>
<name>A0ABU0CWJ6_9BACI</name>
<dbReference type="Proteomes" id="UP001232445">
    <property type="component" value="Unassembled WGS sequence"/>
</dbReference>
<gene>
    <name evidence="1" type="ORF">J2S00_003621</name>
</gene>